<accession>A0A151AFH2</accession>
<dbReference type="AlphaFoldDB" id="A0A151AFH2"/>
<comment type="caution">
    <text evidence="1">The sequence shown here is derived from an EMBL/GenBank/DDBJ whole genome shotgun (WGS) entry which is preliminary data.</text>
</comment>
<evidence type="ECO:0000313" key="2">
    <source>
        <dbReference type="Proteomes" id="UP000075321"/>
    </source>
</evidence>
<organism evidence="1 2">
    <name type="scientific">Halalkalicoccus paucihalophilus</name>
    <dbReference type="NCBI Taxonomy" id="1008153"/>
    <lineage>
        <taxon>Archaea</taxon>
        <taxon>Methanobacteriati</taxon>
        <taxon>Methanobacteriota</taxon>
        <taxon>Stenosarchaea group</taxon>
        <taxon>Halobacteria</taxon>
        <taxon>Halobacteriales</taxon>
        <taxon>Halococcaceae</taxon>
        <taxon>Halalkalicoccus</taxon>
    </lineage>
</organism>
<reference evidence="1 2" key="1">
    <citation type="submission" date="2016-02" db="EMBL/GenBank/DDBJ databases">
        <title>Genome sequence of Halalkalicoccus paucihalophilus DSM 24557.</title>
        <authorList>
            <person name="Poehlein A."/>
            <person name="Daniel R."/>
        </authorList>
    </citation>
    <scope>NUCLEOTIDE SEQUENCE [LARGE SCALE GENOMIC DNA]</scope>
    <source>
        <strain evidence="1 2">DSM 24557</strain>
    </source>
</reference>
<proteinExistence type="predicted"/>
<keyword evidence="2" id="KW-1185">Reference proteome</keyword>
<protein>
    <submittedName>
        <fullName evidence="1">Uncharacterized protein</fullName>
    </submittedName>
</protein>
<dbReference type="RefSeq" id="WP_066381002.1">
    <property type="nucleotide sequence ID" value="NZ_LTAZ01000004.1"/>
</dbReference>
<dbReference type="OrthoDB" id="275243at2157"/>
<evidence type="ECO:0000313" key="1">
    <source>
        <dbReference type="EMBL" id="KYH26353.1"/>
    </source>
</evidence>
<sequence>MTDWESVKQELREADYSGFKFESGETPVPGLSGEWIEGEIAREGGLKRENQPLWARILDTLSFSGGAVDADPNHAPESIRKIATQYGLEVVIISISKDMARVALCDPSE</sequence>
<dbReference type="PATRIC" id="fig|1008153.3.peg.1465"/>
<dbReference type="Proteomes" id="UP000075321">
    <property type="component" value="Unassembled WGS sequence"/>
</dbReference>
<dbReference type="EMBL" id="LTAZ01000004">
    <property type="protein sequence ID" value="KYH26353.1"/>
    <property type="molecule type" value="Genomic_DNA"/>
</dbReference>
<gene>
    <name evidence="1" type="ORF">HAPAU_14510</name>
</gene>
<name>A0A151AFH2_9EURY</name>